<protein>
    <recommendedName>
        <fullName evidence="3">NmrA-like domain-containing protein</fullName>
    </recommendedName>
</protein>
<dbReference type="OrthoDB" id="419598at2759"/>
<feature type="domain" description="NmrA-like" evidence="3">
    <location>
        <begin position="6"/>
        <end position="248"/>
    </location>
</feature>
<evidence type="ECO:0000313" key="5">
    <source>
        <dbReference type="Proteomes" id="UP000696573"/>
    </source>
</evidence>
<dbReference type="SUPFAM" id="SSF51735">
    <property type="entry name" value="NAD(P)-binding Rossmann-fold domains"/>
    <property type="match status" value="1"/>
</dbReference>
<dbReference type="PANTHER" id="PTHR42748">
    <property type="entry name" value="NITROGEN METABOLITE REPRESSION PROTEIN NMRA FAMILY MEMBER"/>
    <property type="match status" value="1"/>
</dbReference>
<comment type="similarity">
    <text evidence="1">Belongs to the NmrA-type oxidoreductase family.</text>
</comment>
<dbReference type="Proteomes" id="UP000696573">
    <property type="component" value="Unassembled WGS sequence"/>
</dbReference>
<dbReference type="Gene3D" id="3.40.50.720">
    <property type="entry name" value="NAD(P)-binding Rossmann-like Domain"/>
    <property type="match status" value="1"/>
</dbReference>
<keyword evidence="5" id="KW-1185">Reference proteome</keyword>
<reference evidence="4" key="1">
    <citation type="submission" date="2021-10" db="EMBL/GenBank/DDBJ databases">
        <authorList>
            <person name="Piombo E."/>
        </authorList>
    </citation>
    <scope>NUCLEOTIDE SEQUENCE</scope>
</reference>
<dbReference type="AlphaFoldDB" id="A0A9N9V3D9"/>
<organism evidence="4 5">
    <name type="scientific">Clonostachys rhizophaga</name>
    <dbReference type="NCBI Taxonomy" id="160324"/>
    <lineage>
        <taxon>Eukaryota</taxon>
        <taxon>Fungi</taxon>
        <taxon>Dikarya</taxon>
        <taxon>Ascomycota</taxon>
        <taxon>Pezizomycotina</taxon>
        <taxon>Sordariomycetes</taxon>
        <taxon>Hypocreomycetidae</taxon>
        <taxon>Hypocreales</taxon>
        <taxon>Bionectriaceae</taxon>
        <taxon>Clonostachys</taxon>
    </lineage>
</organism>
<proteinExistence type="inferred from homology"/>
<accession>A0A9N9V3D9</accession>
<gene>
    <name evidence="4" type="ORF">CRHIZ90672A_00009868</name>
</gene>
<dbReference type="EMBL" id="CABFNQ020000528">
    <property type="protein sequence ID" value="CAH0017835.1"/>
    <property type="molecule type" value="Genomic_DNA"/>
</dbReference>
<name>A0A9N9V3D9_9HYPO</name>
<dbReference type="Pfam" id="PF05368">
    <property type="entry name" value="NmrA"/>
    <property type="match status" value="1"/>
</dbReference>
<sequence>MAPAFLITGATGRQGGSAARILLERGMAVHVLVRKRHSAAAQQLESLGAVVFEGDFNNVAVIKEASKGVSGIFLNLWPTQDPADQARQAQAFIDIAKANDAAIVASTAFLATRSDIWGDVDGLKQYYAGKVGVENALREAKLASYTILRPALLMHNYLVPDSKYHFPELSTEGVVAHAYGPGRRMAHLDAADVGKFAAEALLQPAKFNGHEIELGFDNLTQEEIGEAISEVSGRTIKTHRWTEDEIKEKRGRIVTLPWQLLANEHDLSVDGEKLQSEYGVTMTSFSEFLRRDRAKVMESLPST</sequence>
<dbReference type="InterPro" id="IPR008030">
    <property type="entry name" value="NmrA-like"/>
</dbReference>
<evidence type="ECO:0000313" key="4">
    <source>
        <dbReference type="EMBL" id="CAH0017835.1"/>
    </source>
</evidence>
<dbReference type="InterPro" id="IPR036291">
    <property type="entry name" value="NAD(P)-bd_dom_sf"/>
</dbReference>
<keyword evidence="2" id="KW-0521">NADP</keyword>
<comment type="caution">
    <text evidence="4">The sequence shown here is derived from an EMBL/GenBank/DDBJ whole genome shotgun (WGS) entry which is preliminary data.</text>
</comment>
<evidence type="ECO:0000259" key="3">
    <source>
        <dbReference type="Pfam" id="PF05368"/>
    </source>
</evidence>
<evidence type="ECO:0000256" key="2">
    <source>
        <dbReference type="ARBA" id="ARBA00022857"/>
    </source>
</evidence>
<evidence type="ECO:0000256" key="1">
    <source>
        <dbReference type="ARBA" id="ARBA00006328"/>
    </source>
</evidence>
<dbReference type="InterPro" id="IPR051164">
    <property type="entry name" value="NmrA-like_oxidored"/>
</dbReference>
<dbReference type="PANTHER" id="PTHR42748:SF7">
    <property type="entry name" value="NMRA LIKE REDOX SENSOR 1-RELATED"/>
    <property type="match status" value="1"/>
</dbReference>